<dbReference type="GO" id="GO:0009116">
    <property type="term" value="P:nucleoside metabolic process"/>
    <property type="evidence" value="ECO:0007669"/>
    <property type="project" value="InterPro"/>
</dbReference>
<dbReference type="SUPFAM" id="SSF53167">
    <property type="entry name" value="Purine and uridine phosphorylases"/>
    <property type="match status" value="1"/>
</dbReference>
<feature type="domain" description="Nucleoside phosphorylase" evidence="1">
    <location>
        <begin position="542"/>
        <end position="666"/>
    </location>
</feature>
<dbReference type="InterPro" id="IPR053137">
    <property type="entry name" value="NLR-like"/>
</dbReference>
<evidence type="ECO:0000259" key="1">
    <source>
        <dbReference type="Pfam" id="PF01048"/>
    </source>
</evidence>
<dbReference type="InterPro" id="IPR035994">
    <property type="entry name" value="Nucleoside_phosphorylase_sf"/>
</dbReference>
<evidence type="ECO:0000313" key="4">
    <source>
        <dbReference type="Proteomes" id="UP000054383"/>
    </source>
</evidence>
<gene>
    <name evidence="3" type="ORF">PISL3812_06841</name>
</gene>
<proteinExistence type="predicted"/>
<dbReference type="AlphaFoldDB" id="A0A0U1M340"/>
<dbReference type="OrthoDB" id="20872at2759"/>
<dbReference type="PANTHER" id="PTHR46082">
    <property type="entry name" value="ATP/GTP-BINDING PROTEIN-RELATED"/>
    <property type="match status" value="1"/>
</dbReference>
<protein>
    <submittedName>
        <fullName evidence="3">Nuclear pore complex protein Nup205</fullName>
    </submittedName>
</protein>
<dbReference type="Proteomes" id="UP000054383">
    <property type="component" value="Unassembled WGS sequence"/>
</dbReference>
<sequence length="875" mass="98854">MSSKTEGIPELCWEVLPWISNQAISLGLETQDNRFAQLGCELFVFNQQLSSTGQTGFNSKVIKITELVNKACSVAVDNNLREYTPLAALWRIYECKNSNKSAGKLLVRDIRRSLRRFVQKNPEYPSLMRFISDYLHAIDPVDAQVDEQILSDTDTKYLTQIFNTLYTQLRIYSSCSCSTQHLQNAWLRLDLERDSQDNTGVPFELAFAVGPGYCTTSDKFRWKQAKISVARRNEIPQKKEVSFTAQPSNSSLRTQRISPLTEDLRKVEVDEFCRLIGSETNKQLSFHIHNNTLKLDNTVQRNLLRDFLPEAGMPLAQWLEQTVHLSDRVKVTLAYTIARSVWQYYNSFWMVKPWTHDNIQILKEKPNNMSHAKPHPYFTTKLQHYKGEIQDYCIADDLFHIYPNILALGVVLVEIAAKEPFRPDGPYHLWNETTINDYYEWAWRTANRSDLGNTIGAAYKAAVNNCLDTELFQDSSFDPPNFEKDLEMRQSLLYEKVVLPLRQLYLAYKDDWEIQENPTAEPIISSKGHTNDSRPKNRSEFTVAIFCALPLEADAVRDLFEEGWGEGENYGKAAGDANTYTLGRILHHNVVLVHLGGMGKGAASRASSSILSSYPEIKLGLVVGVCGGVPSYSGCEDDLILGDVIISDGIVQYDFGRQFPDTFSAREGVVSRPPLSIRTMLAKLKGVHVQKRVEKTISQSLKTLQNKPTFKKGRYPGIDKDELYQSTYQHKHQQPTECKICGVSEEGGADRVCEEARTMTCQQLRCQKDFLVSRRRLQEASAKGCVPNPKIHIGPIGSGDTAMNSGQHRDGISAQHNLIAFEMEGLGVWDTLPCLVIKGVCGYADSHKNKDWQHYAAVTAAICMKAILQDWVIGG</sequence>
<keyword evidence="4" id="KW-1185">Reference proteome</keyword>
<dbReference type="OMA" id="PWISNQA"/>
<dbReference type="PANTHER" id="PTHR46082:SF6">
    <property type="entry name" value="AAA+ ATPASE DOMAIN-CONTAINING PROTEIN-RELATED"/>
    <property type="match status" value="1"/>
</dbReference>
<dbReference type="Gene3D" id="3.40.50.1580">
    <property type="entry name" value="Nucleoside phosphorylase domain"/>
    <property type="match status" value="1"/>
</dbReference>
<dbReference type="GO" id="GO:0003824">
    <property type="term" value="F:catalytic activity"/>
    <property type="evidence" value="ECO:0007669"/>
    <property type="project" value="InterPro"/>
</dbReference>
<evidence type="ECO:0000259" key="2">
    <source>
        <dbReference type="Pfam" id="PF24476"/>
    </source>
</evidence>
<evidence type="ECO:0000313" key="3">
    <source>
        <dbReference type="EMBL" id="CRG89802.1"/>
    </source>
</evidence>
<organism evidence="3 4">
    <name type="scientific">Talaromyces islandicus</name>
    <name type="common">Penicillium islandicum</name>
    <dbReference type="NCBI Taxonomy" id="28573"/>
    <lineage>
        <taxon>Eukaryota</taxon>
        <taxon>Fungi</taxon>
        <taxon>Dikarya</taxon>
        <taxon>Ascomycota</taxon>
        <taxon>Pezizomycotina</taxon>
        <taxon>Eurotiomycetes</taxon>
        <taxon>Eurotiomycetidae</taxon>
        <taxon>Eurotiales</taxon>
        <taxon>Trichocomaceae</taxon>
        <taxon>Talaromyces</taxon>
        <taxon>Talaromyces sect. Islandici</taxon>
    </lineage>
</organism>
<feature type="domain" description="DUF7580" evidence="2">
    <location>
        <begin position="156"/>
        <end position="503"/>
    </location>
</feature>
<dbReference type="Pfam" id="PF24476">
    <property type="entry name" value="DUF7580"/>
    <property type="match status" value="1"/>
</dbReference>
<dbReference type="InterPro" id="IPR000845">
    <property type="entry name" value="Nucleoside_phosphorylase_d"/>
</dbReference>
<dbReference type="STRING" id="28573.A0A0U1M340"/>
<dbReference type="Pfam" id="PF01048">
    <property type="entry name" value="PNP_UDP_1"/>
    <property type="match status" value="1"/>
</dbReference>
<accession>A0A0U1M340</accession>
<name>A0A0U1M340_TALIS</name>
<reference evidence="3 4" key="1">
    <citation type="submission" date="2015-04" db="EMBL/GenBank/DDBJ databases">
        <authorList>
            <person name="Syromyatnikov M.Y."/>
            <person name="Popov V.N."/>
        </authorList>
    </citation>
    <scope>NUCLEOTIDE SEQUENCE [LARGE SCALE GENOMIC DNA]</scope>
    <source>
        <strain evidence="3">WF-38-12</strain>
    </source>
</reference>
<dbReference type="EMBL" id="CVMT01000006">
    <property type="protein sequence ID" value="CRG89802.1"/>
    <property type="molecule type" value="Genomic_DNA"/>
</dbReference>
<dbReference type="InterPro" id="IPR056002">
    <property type="entry name" value="DUF7580"/>
</dbReference>